<feature type="domain" description="Polysaccharide lyase 8 N-terminal alpha-helical" evidence="7">
    <location>
        <begin position="146"/>
        <end position="329"/>
    </location>
</feature>
<keyword evidence="9" id="KW-1185">Reference proteome</keyword>
<dbReference type="InterPro" id="IPR038970">
    <property type="entry name" value="Lyase_8"/>
</dbReference>
<dbReference type="SUPFAM" id="SSF48230">
    <property type="entry name" value="Chondroitin AC/alginate lyase"/>
    <property type="match status" value="1"/>
</dbReference>
<dbReference type="Gene3D" id="1.50.10.100">
    <property type="entry name" value="Chondroitin AC/alginate lyase"/>
    <property type="match status" value="1"/>
</dbReference>
<evidence type="ECO:0000256" key="2">
    <source>
        <dbReference type="ARBA" id="ARBA00022729"/>
    </source>
</evidence>
<reference evidence="8" key="1">
    <citation type="submission" date="2020-12" db="EMBL/GenBank/DDBJ databases">
        <title>Metabolic potential, ecology and presence of endohyphal bacteria is reflected in genomic diversity of Mucoromycotina.</title>
        <authorList>
            <person name="Muszewska A."/>
            <person name="Okrasinska A."/>
            <person name="Steczkiewicz K."/>
            <person name="Drgas O."/>
            <person name="Orlowska M."/>
            <person name="Perlinska-Lenart U."/>
            <person name="Aleksandrzak-Piekarczyk T."/>
            <person name="Szatraj K."/>
            <person name="Zielenkiewicz U."/>
            <person name="Pilsyk S."/>
            <person name="Malc E."/>
            <person name="Mieczkowski P."/>
            <person name="Kruszewska J.S."/>
            <person name="Biernat P."/>
            <person name="Pawlowska J."/>
        </authorList>
    </citation>
    <scope>NUCLEOTIDE SEQUENCE</scope>
    <source>
        <strain evidence="8">WA0000017839</strain>
    </source>
</reference>
<dbReference type="AlphaFoldDB" id="A0A8H7R6T1"/>
<dbReference type="InterPro" id="IPR011013">
    <property type="entry name" value="Gal_mutarotase_sf_dom"/>
</dbReference>
<dbReference type="Pfam" id="PF02278">
    <property type="entry name" value="Lyase_8"/>
    <property type="match status" value="1"/>
</dbReference>
<sequence length="744" mass="82562">MRLLLVTALALSLYNAINAVSIPTTADMRAMYTKRIENIKEIAMTSKNKIDFWKTTLSSNGVWADVDYTSGCGARAANWPIIEHLNRTRSLAGSYLENSVDVALLDQTKLALDYWFNNDFVPSDCVMFGGEAKKNCPCGTPGLWSENWFNQAIRVPSLIGDTCLLLRNYLSPIQTASCAKFQSRAFQKVKGMRGANLLDISSIGISLSIFKNDSLLLRNALTKFYNGVFINSDTFKDGIQSDGSFMQHGGLLYNGNYGKDFINSMISVFIETKGTNLVPPREAQIAFETLLSGSEWMIMADSKLNKLLWQYSSVGRMISFKYSDEMSTGGVAINIKKLKESAEGWDTEAVLDEITDRLNSSHVKNANQGNLVGTRYFYNADYMIHRSPRYIATMKMYSSRTVNSECVNAQNPRGFHLSDGAIFNYISGDEYLDVFGSWNWELVPGITVDIGGTPLRCDSIKFQGKRQFVGGATDGNTGIAVLDFQNPINSNLKFKKTVFFFPSAYAVQVGPLESKNGTAPLVTVLDQRKRNDDIYVAGVLRNTDTNYTTVASNSIWHDNIGYYFPTPEILHVDSKTSFGNWSEIGISKGTNKQQLWTSYIKHSSKFTTKLLTQYVVQPNIQQSTFHANINRGAIPISLDFHANDPQVNAAYSEADKTMGAAFWTPGTYETPWNSVTITADNPCIILLHQIADKTYRLTTADPSHKLAALKMDIRVGSVTKSVTITLPVGPEAGKAVAETYDFTT</sequence>
<dbReference type="InterPro" id="IPR004103">
    <property type="entry name" value="Lyase_8_C"/>
</dbReference>
<dbReference type="GO" id="GO:0016837">
    <property type="term" value="F:carbon-oxygen lyase activity, acting on polysaccharides"/>
    <property type="evidence" value="ECO:0007669"/>
    <property type="project" value="UniProtKB-ARBA"/>
</dbReference>
<protein>
    <recommendedName>
        <fullName evidence="10">Polysaccharide lyase family 8 protein</fullName>
    </recommendedName>
</protein>
<keyword evidence="3" id="KW-0456">Lyase</keyword>
<evidence type="ECO:0000313" key="8">
    <source>
        <dbReference type="EMBL" id="KAG2204705.1"/>
    </source>
</evidence>
<dbReference type="Gene3D" id="2.60.220.10">
    <property type="entry name" value="Polysaccharide lyase family 8-like, C-terminal"/>
    <property type="match status" value="1"/>
</dbReference>
<evidence type="ECO:0000313" key="9">
    <source>
        <dbReference type="Proteomes" id="UP000603453"/>
    </source>
</evidence>
<feature type="chain" id="PRO_5034394184" description="Polysaccharide lyase family 8 protein" evidence="4">
    <location>
        <begin position="20"/>
        <end position="744"/>
    </location>
</feature>
<dbReference type="GO" id="GO:0005975">
    <property type="term" value="P:carbohydrate metabolic process"/>
    <property type="evidence" value="ECO:0007669"/>
    <property type="project" value="InterPro"/>
</dbReference>
<dbReference type="Pfam" id="PF02884">
    <property type="entry name" value="Lyase_8_C"/>
    <property type="match status" value="1"/>
</dbReference>
<evidence type="ECO:0000259" key="6">
    <source>
        <dbReference type="Pfam" id="PF02884"/>
    </source>
</evidence>
<evidence type="ECO:0000259" key="5">
    <source>
        <dbReference type="Pfam" id="PF02278"/>
    </source>
</evidence>
<accession>A0A8H7R6T1</accession>
<dbReference type="PANTHER" id="PTHR38481:SF1">
    <property type="entry name" value="HYALURONATE LYASE"/>
    <property type="match status" value="1"/>
</dbReference>
<dbReference type="InterPro" id="IPR008929">
    <property type="entry name" value="Chondroitin_lyas"/>
</dbReference>
<comment type="similarity">
    <text evidence="1">Belongs to the polysaccharide lyase 8 family.</text>
</comment>
<evidence type="ECO:0000256" key="1">
    <source>
        <dbReference type="ARBA" id="ARBA00006699"/>
    </source>
</evidence>
<dbReference type="InterPro" id="IPR011071">
    <property type="entry name" value="Lyase_8-like_C"/>
</dbReference>
<dbReference type="SUPFAM" id="SSF49863">
    <property type="entry name" value="Hyaluronate lyase-like, C-terminal domain"/>
    <property type="match status" value="1"/>
</dbReference>
<dbReference type="GO" id="GO:0030246">
    <property type="term" value="F:carbohydrate binding"/>
    <property type="evidence" value="ECO:0007669"/>
    <property type="project" value="InterPro"/>
</dbReference>
<dbReference type="GO" id="GO:0005576">
    <property type="term" value="C:extracellular region"/>
    <property type="evidence" value="ECO:0007669"/>
    <property type="project" value="InterPro"/>
</dbReference>
<keyword evidence="2 4" id="KW-0732">Signal</keyword>
<name>A0A8H7R6T1_9FUNG</name>
<dbReference type="EMBL" id="JAEPRD010000042">
    <property type="protein sequence ID" value="KAG2204705.1"/>
    <property type="molecule type" value="Genomic_DNA"/>
</dbReference>
<organism evidence="8 9">
    <name type="scientific">Mucor saturninus</name>
    <dbReference type="NCBI Taxonomy" id="64648"/>
    <lineage>
        <taxon>Eukaryota</taxon>
        <taxon>Fungi</taxon>
        <taxon>Fungi incertae sedis</taxon>
        <taxon>Mucoromycota</taxon>
        <taxon>Mucoromycotina</taxon>
        <taxon>Mucoromycetes</taxon>
        <taxon>Mucorales</taxon>
        <taxon>Mucorineae</taxon>
        <taxon>Mucoraceae</taxon>
        <taxon>Mucor</taxon>
    </lineage>
</organism>
<evidence type="ECO:0000256" key="3">
    <source>
        <dbReference type="ARBA" id="ARBA00023239"/>
    </source>
</evidence>
<dbReference type="Pfam" id="PF08124">
    <property type="entry name" value="Lyase_8_N"/>
    <property type="match status" value="1"/>
</dbReference>
<proteinExistence type="inferred from homology"/>
<comment type="caution">
    <text evidence="8">The sequence shown here is derived from an EMBL/GenBank/DDBJ whole genome shotgun (WGS) entry which is preliminary data.</text>
</comment>
<evidence type="ECO:0008006" key="10">
    <source>
        <dbReference type="Google" id="ProtNLM"/>
    </source>
</evidence>
<dbReference type="SUPFAM" id="SSF74650">
    <property type="entry name" value="Galactose mutarotase-like"/>
    <property type="match status" value="1"/>
</dbReference>
<dbReference type="InterPro" id="IPR003159">
    <property type="entry name" value="Lyase_8_central_dom"/>
</dbReference>
<dbReference type="PANTHER" id="PTHR38481">
    <property type="entry name" value="HYALURONATE LYASE"/>
    <property type="match status" value="1"/>
</dbReference>
<dbReference type="InterPro" id="IPR012970">
    <property type="entry name" value="Lyase_8_alpha_N"/>
</dbReference>
<gene>
    <name evidence="8" type="ORF">INT47_012001</name>
</gene>
<feature type="signal peptide" evidence="4">
    <location>
        <begin position="1"/>
        <end position="19"/>
    </location>
</feature>
<feature type="domain" description="Polysaccharide lyase family 8 C-terminal" evidence="6">
    <location>
        <begin position="642"/>
        <end position="709"/>
    </location>
</feature>
<dbReference type="Gene3D" id="2.70.98.10">
    <property type="match status" value="1"/>
</dbReference>
<feature type="domain" description="Polysaccharide lyase family 8 central" evidence="5">
    <location>
        <begin position="375"/>
        <end position="620"/>
    </location>
</feature>
<dbReference type="Proteomes" id="UP000603453">
    <property type="component" value="Unassembled WGS sequence"/>
</dbReference>
<evidence type="ECO:0000256" key="4">
    <source>
        <dbReference type="SAM" id="SignalP"/>
    </source>
</evidence>
<dbReference type="InterPro" id="IPR014718">
    <property type="entry name" value="GH-type_carb-bd"/>
</dbReference>
<evidence type="ECO:0000259" key="7">
    <source>
        <dbReference type="Pfam" id="PF08124"/>
    </source>
</evidence>
<dbReference type="OrthoDB" id="5980780at2759"/>